<evidence type="ECO:0000313" key="2">
    <source>
        <dbReference type="Proteomes" id="UP000823749"/>
    </source>
</evidence>
<dbReference type="EMBL" id="JACTNZ010000007">
    <property type="protein sequence ID" value="KAG5542564.1"/>
    <property type="molecule type" value="Genomic_DNA"/>
</dbReference>
<proteinExistence type="predicted"/>
<dbReference type="AlphaFoldDB" id="A0AAV6JRZ7"/>
<name>A0AAV6JRZ7_9ERIC</name>
<gene>
    <name evidence="1" type="ORF">RHGRI_022183</name>
</gene>
<comment type="caution">
    <text evidence="1">The sequence shown here is derived from an EMBL/GenBank/DDBJ whole genome shotgun (WGS) entry which is preliminary data.</text>
</comment>
<keyword evidence="2" id="KW-1185">Reference proteome</keyword>
<dbReference type="Proteomes" id="UP000823749">
    <property type="component" value="Chromosome 7"/>
</dbReference>
<evidence type="ECO:0000313" key="1">
    <source>
        <dbReference type="EMBL" id="KAG5542564.1"/>
    </source>
</evidence>
<reference evidence="1" key="1">
    <citation type="submission" date="2020-08" db="EMBL/GenBank/DDBJ databases">
        <title>Plant Genome Project.</title>
        <authorList>
            <person name="Zhang R.-G."/>
        </authorList>
    </citation>
    <scope>NUCLEOTIDE SEQUENCE</scope>
    <source>
        <strain evidence="1">WSP0</strain>
        <tissue evidence="1">Leaf</tissue>
    </source>
</reference>
<protein>
    <submittedName>
        <fullName evidence="1">Uncharacterized protein</fullName>
    </submittedName>
</protein>
<sequence length="354" mass="40251">MPMLPSIPSMAKNGIILPNGFLNRIMIVTPTLTIRDGKIIPILRGHIKLRTHIMPHTQGHIFPILPIRGPTTLFHSNSRINTSLSLHLQIILSIFRRRSMLQALDVIDIAISRCEGKISSSIEQVVDMEYREDAWDVEMSITNSEDSRVEELLLSKVSHTPREEEQIEPIVVIEGVDLDLEKDLESELNNELNIQSSPQDDSTCKPDTPFQSKTLEESLPIIVQSPLELNDQVQPVVEDATPPIKPPPLSNFHKVEPIDFLGADNFDLFFHPCLVDIVNNLKINLVRIACLVELKFLKRLMQLRHSKYLILWHGRVQFLKESSKGGEMFIFVTLHGVVDVPNSRECGTFFVNYF</sequence>
<organism evidence="1 2">
    <name type="scientific">Rhododendron griersonianum</name>
    <dbReference type="NCBI Taxonomy" id="479676"/>
    <lineage>
        <taxon>Eukaryota</taxon>
        <taxon>Viridiplantae</taxon>
        <taxon>Streptophyta</taxon>
        <taxon>Embryophyta</taxon>
        <taxon>Tracheophyta</taxon>
        <taxon>Spermatophyta</taxon>
        <taxon>Magnoliopsida</taxon>
        <taxon>eudicotyledons</taxon>
        <taxon>Gunneridae</taxon>
        <taxon>Pentapetalae</taxon>
        <taxon>asterids</taxon>
        <taxon>Ericales</taxon>
        <taxon>Ericaceae</taxon>
        <taxon>Ericoideae</taxon>
        <taxon>Rhodoreae</taxon>
        <taxon>Rhododendron</taxon>
    </lineage>
</organism>
<accession>A0AAV6JRZ7</accession>